<dbReference type="EMBL" id="CAJGYO010000004">
    <property type="protein sequence ID" value="CAD6224985.1"/>
    <property type="molecule type" value="Genomic_DNA"/>
</dbReference>
<dbReference type="OrthoDB" id="691906at2759"/>
<keyword evidence="3" id="KW-1185">Reference proteome</keyword>
<dbReference type="Proteomes" id="UP000604825">
    <property type="component" value="Unassembled WGS sequence"/>
</dbReference>
<feature type="compositionally biased region" description="Basic and acidic residues" evidence="1">
    <location>
        <begin position="35"/>
        <end position="45"/>
    </location>
</feature>
<evidence type="ECO:0000313" key="2">
    <source>
        <dbReference type="EMBL" id="CAD6224985.1"/>
    </source>
</evidence>
<evidence type="ECO:0000313" key="3">
    <source>
        <dbReference type="Proteomes" id="UP000604825"/>
    </source>
</evidence>
<evidence type="ECO:0000256" key="1">
    <source>
        <dbReference type="SAM" id="MobiDB-lite"/>
    </source>
</evidence>
<comment type="caution">
    <text evidence="2">The sequence shown here is derived from an EMBL/GenBank/DDBJ whole genome shotgun (WGS) entry which is preliminary data.</text>
</comment>
<reference evidence="2" key="1">
    <citation type="submission" date="2020-10" db="EMBL/GenBank/DDBJ databases">
        <authorList>
            <person name="Han B."/>
            <person name="Lu T."/>
            <person name="Zhao Q."/>
            <person name="Huang X."/>
            <person name="Zhao Y."/>
        </authorList>
    </citation>
    <scope>NUCLEOTIDE SEQUENCE</scope>
</reference>
<gene>
    <name evidence="2" type="ORF">NCGR_LOCUS17149</name>
</gene>
<sequence>MDLHWSECRVEKVGDDAAQGKESEEGAVSPAGRVGEQKGSRRRGESAGTAFLQFPTGRKWLDGEPDLSLALVEPPAQQMQAPLVDWDSLRIEDNRDEEERIEIVDDEVMYELLGFRADDEEADKARKAASKASSQQNVDTCQRTEEIDTTGAVIEVDDYLPGERNVVHDPNRPNMDLGTVYSNMKEFRLAILKDILEVARGEKIVLGILLGVDSLI</sequence>
<feature type="compositionally biased region" description="Basic and acidic residues" evidence="1">
    <location>
        <begin position="1"/>
        <end position="24"/>
    </location>
</feature>
<accession>A0A811NMI7</accession>
<proteinExistence type="predicted"/>
<dbReference type="AlphaFoldDB" id="A0A811NMI7"/>
<protein>
    <submittedName>
        <fullName evidence="2">Uncharacterized protein</fullName>
    </submittedName>
</protein>
<organism evidence="2 3">
    <name type="scientific">Miscanthus lutarioriparius</name>
    <dbReference type="NCBI Taxonomy" id="422564"/>
    <lineage>
        <taxon>Eukaryota</taxon>
        <taxon>Viridiplantae</taxon>
        <taxon>Streptophyta</taxon>
        <taxon>Embryophyta</taxon>
        <taxon>Tracheophyta</taxon>
        <taxon>Spermatophyta</taxon>
        <taxon>Magnoliopsida</taxon>
        <taxon>Liliopsida</taxon>
        <taxon>Poales</taxon>
        <taxon>Poaceae</taxon>
        <taxon>PACMAD clade</taxon>
        <taxon>Panicoideae</taxon>
        <taxon>Andropogonodae</taxon>
        <taxon>Andropogoneae</taxon>
        <taxon>Saccharinae</taxon>
        <taxon>Miscanthus</taxon>
    </lineage>
</organism>
<name>A0A811NMI7_9POAL</name>
<feature type="region of interest" description="Disordered" evidence="1">
    <location>
        <begin position="1"/>
        <end position="50"/>
    </location>
</feature>